<evidence type="ECO:0000313" key="2">
    <source>
        <dbReference type="EMBL" id="MBM7692008.1"/>
    </source>
</evidence>
<evidence type="ECO:0008006" key="4">
    <source>
        <dbReference type="Google" id="ProtNLM"/>
    </source>
</evidence>
<reference evidence="2 3" key="1">
    <citation type="submission" date="2021-01" db="EMBL/GenBank/DDBJ databases">
        <title>Genomic Encyclopedia of Type Strains, Phase IV (KMG-IV): sequencing the most valuable type-strain genomes for metagenomic binning, comparative biology and taxonomic classification.</title>
        <authorList>
            <person name="Goeker M."/>
        </authorList>
    </citation>
    <scope>NUCLEOTIDE SEQUENCE [LARGE SCALE GENOMIC DNA]</scope>
    <source>
        <strain evidence="2 3">DSM 105482</strain>
    </source>
</reference>
<comment type="caution">
    <text evidence="2">The sequence shown here is derived from an EMBL/GenBank/DDBJ whole genome shotgun (WGS) entry which is preliminary data.</text>
</comment>
<evidence type="ECO:0000256" key="1">
    <source>
        <dbReference type="SAM" id="Phobius"/>
    </source>
</evidence>
<keyword evidence="1" id="KW-0812">Transmembrane</keyword>
<keyword evidence="3" id="KW-1185">Reference proteome</keyword>
<protein>
    <recommendedName>
        <fullName evidence="4">ABC transporter permease</fullName>
    </recommendedName>
</protein>
<proteinExistence type="predicted"/>
<accession>A0ABS2QFT1</accession>
<sequence>MLLQQEIKIEVFQSFLLLFKPQDRMKIGPFCLISITPYIFTIVFVKKGFLAFKREYI</sequence>
<organism evidence="2 3">
    <name type="scientific">Peribacillus deserti</name>
    <dbReference type="NCBI Taxonomy" id="673318"/>
    <lineage>
        <taxon>Bacteria</taxon>
        <taxon>Bacillati</taxon>
        <taxon>Bacillota</taxon>
        <taxon>Bacilli</taxon>
        <taxon>Bacillales</taxon>
        <taxon>Bacillaceae</taxon>
        <taxon>Peribacillus</taxon>
    </lineage>
</organism>
<feature type="transmembrane region" description="Helical" evidence="1">
    <location>
        <begin position="27"/>
        <end position="45"/>
    </location>
</feature>
<dbReference type="EMBL" id="JAFBFI010000004">
    <property type="protein sequence ID" value="MBM7692008.1"/>
    <property type="molecule type" value="Genomic_DNA"/>
</dbReference>
<keyword evidence="1" id="KW-1133">Transmembrane helix</keyword>
<gene>
    <name evidence="2" type="ORF">JOC77_001418</name>
</gene>
<evidence type="ECO:0000313" key="3">
    <source>
        <dbReference type="Proteomes" id="UP000823486"/>
    </source>
</evidence>
<name>A0ABS2QFT1_9BACI</name>
<dbReference type="Proteomes" id="UP000823486">
    <property type="component" value="Unassembled WGS sequence"/>
</dbReference>
<keyword evidence="1" id="KW-0472">Membrane</keyword>